<evidence type="ECO:0000256" key="1">
    <source>
        <dbReference type="ARBA" id="ARBA00004781"/>
    </source>
</evidence>
<sequence>MNISRVLITGSNGFLGRQLVSLFQSDPTFNICATSRSENRNPFLPAAQFKQVDITDYTLFGEVIAAFKPDFIINTAADSSVDSCQAAPQESFALNADSVRHMAEICAEQNIFLIQLSTDFVFDGRNGPYEETAPTNPINAYGLSKVAAERFILDSGCKAAILRTILVYGTQTDPNRSNLILWVKNSLTQQKRIQVVDNQWRMPTFVEDLAKACLLVIQKQATGIFHISSDKMYSIYEIACEVANFWKLDQRLIDPINAESLAAAELRPQKTGFIIEKAATILGFQPHSLVESFQIMDKYR</sequence>
<evidence type="ECO:0000256" key="2">
    <source>
        <dbReference type="ARBA" id="ARBA00010944"/>
    </source>
</evidence>
<proteinExistence type="inferred from homology"/>
<gene>
    <name evidence="8" type="ORF">J5U18_05645</name>
</gene>
<evidence type="ECO:0000259" key="7">
    <source>
        <dbReference type="Pfam" id="PF04321"/>
    </source>
</evidence>
<evidence type="ECO:0000256" key="4">
    <source>
        <dbReference type="ARBA" id="ARBA00017099"/>
    </source>
</evidence>
<dbReference type="Gene3D" id="3.40.50.720">
    <property type="entry name" value="NAD(P)-binding Rossmann-like Domain"/>
    <property type="match status" value="1"/>
</dbReference>
<dbReference type="PANTHER" id="PTHR10491:SF4">
    <property type="entry name" value="METHIONINE ADENOSYLTRANSFERASE 2 SUBUNIT BETA"/>
    <property type="match status" value="1"/>
</dbReference>
<comment type="catalytic activity">
    <reaction evidence="5">
        <text>dTDP-beta-L-rhamnose + NADP(+) = dTDP-4-dehydro-beta-L-rhamnose + NADPH + H(+)</text>
        <dbReference type="Rhea" id="RHEA:21796"/>
        <dbReference type="ChEBI" id="CHEBI:15378"/>
        <dbReference type="ChEBI" id="CHEBI:57510"/>
        <dbReference type="ChEBI" id="CHEBI:57783"/>
        <dbReference type="ChEBI" id="CHEBI:58349"/>
        <dbReference type="ChEBI" id="CHEBI:62830"/>
        <dbReference type="EC" id="1.1.1.133"/>
    </reaction>
</comment>
<evidence type="ECO:0000256" key="3">
    <source>
        <dbReference type="ARBA" id="ARBA00012929"/>
    </source>
</evidence>
<dbReference type="CDD" id="cd05254">
    <property type="entry name" value="dTDP_HR_like_SDR_e"/>
    <property type="match status" value="1"/>
</dbReference>
<evidence type="ECO:0000313" key="8">
    <source>
        <dbReference type="EMBL" id="MBP3943046.1"/>
    </source>
</evidence>
<dbReference type="Proteomes" id="UP000679691">
    <property type="component" value="Unassembled WGS sequence"/>
</dbReference>
<dbReference type="InterPro" id="IPR005913">
    <property type="entry name" value="dTDP_dehydrorham_reduct"/>
</dbReference>
<feature type="domain" description="RmlD-like substrate binding" evidence="7">
    <location>
        <begin position="5"/>
        <end position="289"/>
    </location>
</feature>
<organism evidence="8 9">
    <name type="scientific">Rhinopithecimicrobium faecis</name>
    <dbReference type="NCBI Taxonomy" id="2820698"/>
    <lineage>
        <taxon>Bacteria</taxon>
        <taxon>Pseudomonadati</taxon>
        <taxon>Bacteroidota</taxon>
        <taxon>Sphingobacteriia</taxon>
        <taxon>Sphingobacteriales</taxon>
        <taxon>Sphingobacteriaceae</taxon>
        <taxon>Rhinopithecimicrobium</taxon>
    </lineage>
</organism>
<dbReference type="GO" id="GO:0008831">
    <property type="term" value="F:dTDP-4-dehydrorhamnose reductase activity"/>
    <property type="evidence" value="ECO:0007669"/>
    <property type="project" value="UniProtKB-EC"/>
</dbReference>
<comment type="similarity">
    <text evidence="2 6">Belongs to the dTDP-4-dehydrorhamnose reductase family.</text>
</comment>
<dbReference type="EMBL" id="JAGKSB010000005">
    <property type="protein sequence ID" value="MBP3943046.1"/>
    <property type="molecule type" value="Genomic_DNA"/>
</dbReference>
<comment type="caution">
    <text evidence="8">The sequence shown here is derived from an EMBL/GenBank/DDBJ whole genome shotgun (WGS) entry which is preliminary data.</text>
</comment>
<keyword evidence="6" id="KW-0521">NADP</keyword>
<accession>A0A8T4HA99</accession>
<dbReference type="GO" id="GO:0019305">
    <property type="term" value="P:dTDP-rhamnose biosynthetic process"/>
    <property type="evidence" value="ECO:0007669"/>
    <property type="project" value="TreeGrafter"/>
</dbReference>
<name>A0A8T4HA99_9SPHI</name>
<evidence type="ECO:0000313" key="9">
    <source>
        <dbReference type="Proteomes" id="UP000679691"/>
    </source>
</evidence>
<comment type="pathway">
    <text evidence="1 6">Carbohydrate biosynthesis; dTDP-L-rhamnose biosynthesis.</text>
</comment>
<dbReference type="SUPFAM" id="SSF51735">
    <property type="entry name" value="NAD(P)-binding Rossmann-fold domains"/>
    <property type="match status" value="1"/>
</dbReference>
<reference evidence="8" key="1">
    <citation type="submission" date="2021-03" db="EMBL/GenBank/DDBJ databases">
        <authorList>
            <person name="Lu T."/>
            <person name="Wang Q."/>
            <person name="Han X."/>
        </authorList>
    </citation>
    <scope>NUCLEOTIDE SEQUENCE</scope>
    <source>
        <strain evidence="8">WQ 2009</strain>
    </source>
</reference>
<dbReference type="PANTHER" id="PTHR10491">
    <property type="entry name" value="DTDP-4-DEHYDRORHAMNOSE REDUCTASE"/>
    <property type="match status" value="1"/>
</dbReference>
<keyword evidence="9" id="KW-1185">Reference proteome</keyword>
<comment type="function">
    <text evidence="6">Catalyzes the reduction of dTDP-6-deoxy-L-lyxo-4-hexulose to yield dTDP-L-rhamnose.</text>
</comment>
<dbReference type="InterPro" id="IPR036291">
    <property type="entry name" value="NAD(P)-bd_dom_sf"/>
</dbReference>
<dbReference type="EC" id="1.1.1.133" evidence="3 6"/>
<dbReference type="InterPro" id="IPR029903">
    <property type="entry name" value="RmlD-like-bd"/>
</dbReference>
<protein>
    <recommendedName>
        <fullName evidence="4 6">dTDP-4-dehydrorhamnose reductase</fullName>
        <ecNumber evidence="3 6">1.1.1.133</ecNumber>
    </recommendedName>
</protein>
<dbReference type="RefSeq" id="WP_353546534.1">
    <property type="nucleotide sequence ID" value="NZ_JAGKSB010000005.1"/>
</dbReference>
<evidence type="ECO:0000256" key="6">
    <source>
        <dbReference type="RuleBase" id="RU364082"/>
    </source>
</evidence>
<evidence type="ECO:0000256" key="5">
    <source>
        <dbReference type="ARBA" id="ARBA00048200"/>
    </source>
</evidence>
<dbReference type="Pfam" id="PF04321">
    <property type="entry name" value="RmlD_sub_bind"/>
    <property type="match status" value="1"/>
</dbReference>
<keyword evidence="6" id="KW-0560">Oxidoreductase</keyword>
<dbReference type="AlphaFoldDB" id="A0A8T4HA99"/>
<dbReference type="GO" id="GO:0005829">
    <property type="term" value="C:cytosol"/>
    <property type="evidence" value="ECO:0007669"/>
    <property type="project" value="TreeGrafter"/>
</dbReference>